<keyword evidence="4" id="KW-0805">Transcription regulation</keyword>
<sequence length="1293" mass="149802">MQTRKRTSVLNEADPVELQRSNKRSRRSLRVKEEIDDLRKCGELLDIVRSHRATGNRFLCDVFIRAPSRRTDPEYFKVISQPMDLTRIQQKIRTEEYNSVDEFCADFALLVDNNKMYFKEGSQEYQDACELWELFEIERRRIFESTIEGLKDLSPAPSQRSTRSSRVDEIDSPSTSRSERDSEEIDSSIFEEIIASTLELTDETGRLLSPPFRVLMPPEEFPTYYERIKNPVDLRQMAQKIRSGSYRTWNDFDTDFRRLCRNAKIFNETGSVINKDASALLKHYLKKKAELMQPNPHLLPAEKTEMNRRVIDDLLKQGNTNGYVDAFSEDSEEDEDSETNDDPKWVLYWTIRNEPHPTDPDSNLADPFLELPSRNWYPDYYDEITSPMSLFMINRKLKRGDYGSFDALLSDVLLVFANARSYNIEGSDIHNAAVKLEQLALSKTQFLYPSLSLKSFKAGSLKEDLPNNAERTSAVRTPKLKNVVHTVTSNNTAQNKHRNGLPKSPSTPSAHNLASPRSNRKANAEGRKRFYDHLMLCWNAAHNFMECDRRIVDAFMVLPSKRDYPDYYRVISNPIDMTMVRERIENDKYQSSNDFMSDIKLLFENARTFNEPGSQIVRDAGTLESVIRATYASISDIPLINPAFKPLHNTSFSNSGSSSASSSWNRLSAMNMSSHHHNHHRIASKPSTSEQQKMNDLLTAIKNFRDSRGRYLATAFQLLPSKHDYPDYYDVIRKPIDLSRIGSRLSSDYYETIDGLISDLILMFDNACRYNEPESGIYKDALSLQKIVLQKKRELCKGNSKVLDVQSEVRSILTSLFIAVNNHQDSDGRCYSDSLAEVPSLLKRKGLKPNEFPFSLDEIRKNIDKGRYRRLDRFQDDLFALFHAAREHTRTDSQLFEDTVELQLHYLTTRDDLTRNFLNSPAQYFNERVFRSYLDALRKKKIPEEENEDANNEAQSLGVKAEGDEDIETVEQEGFTYRVHDYAYVAASDGSSRRHIMRIERLYRDSDGQTFARGSWFYRPVETFHLATKKFIENEVFLTSYFDTVTIDRLVGKCCVMFIRKYLKMKPKGFADGDVYVCESKYLGRALHFKKVKLWPHKDDTDNIEYEERSEPLSNLVRVVSAFANEKPPQANDANAADVEDNESQNSFSSSEDDRLKNLPPVLTKERVEIPITNLENYACPEVGEKVPIFFEQMQFNGQWYQVGEFVDTFDPLHKKSSIYRIDRMWRIAPDQGMFAGPYFAKPDEIVHEPTRMFYKRELFAVEQPDSIVPMSHVRNHCAVLLLKDYVNSEYFM</sequence>
<dbReference type="InterPro" id="IPR001487">
    <property type="entry name" value="Bromodomain"/>
</dbReference>
<dbReference type="InterPro" id="IPR037382">
    <property type="entry name" value="Rsc/polybromo"/>
</dbReference>
<dbReference type="InterPro" id="IPR018359">
    <property type="entry name" value="Bromodomain_CS"/>
</dbReference>
<evidence type="ECO:0008006" key="14">
    <source>
        <dbReference type="Google" id="ProtNLM"/>
    </source>
</evidence>
<dbReference type="SMART" id="SM00439">
    <property type="entry name" value="BAH"/>
    <property type="match status" value="2"/>
</dbReference>
<dbReference type="PROSITE" id="PS00633">
    <property type="entry name" value="BROMODOMAIN_1"/>
    <property type="match status" value="2"/>
</dbReference>
<feature type="domain" description="Bromo" evidence="10">
    <location>
        <begin position="547"/>
        <end position="617"/>
    </location>
</feature>
<dbReference type="PANTHER" id="PTHR16062">
    <property type="entry name" value="SWI/SNF-RELATED"/>
    <property type="match status" value="1"/>
</dbReference>
<feature type="compositionally biased region" description="Polar residues" evidence="9">
    <location>
        <begin position="504"/>
        <end position="517"/>
    </location>
</feature>
<dbReference type="SUPFAM" id="SSF47370">
    <property type="entry name" value="Bromodomain"/>
    <property type="match status" value="6"/>
</dbReference>
<evidence type="ECO:0000256" key="5">
    <source>
        <dbReference type="ARBA" id="ARBA00023117"/>
    </source>
</evidence>
<dbReference type="Pfam" id="PF01426">
    <property type="entry name" value="BAH"/>
    <property type="match status" value="2"/>
</dbReference>
<keyword evidence="6" id="KW-0804">Transcription</keyword>
<evidence type="ECO:0000256" key="9">
    <source>
        <dbReference type="SAM" id="MobiDB-lite"/>
    </source>
</evidence>
<feature type="domain" description="Bromo" evidence="10">
    <location>
        <begin position="853"/>
        <end position="896"/>
    </location>
</feature>
<dbReference type="CDD" id="cd04717">
    <property type="entry name" value="BAH_polybromo"/>
    <property type="match status" value="1"/>
</dbReference>
<reference evidence="12 13" key="1">
    <citation type="submission" date="2024-08" db="EMBL/GenBank/DDBJ databases">
        <title>Gnathostoma spinigerum genome.</title>
        <authorList>
            <person name="Gonzalez-Bertolin B."/>
            <person name="Monzon S."/>
            <person name="Zaballos A."/>
            <person name="Jimenez P."/>
            <person name="Dekumyoy P."/>
            <person name="Varona S."/>
            <person name="Cuesta I."/>
            <person name="Sumanam S."/>
            <person name="Adisakwattana P."/>
            <person name="Gasser R.B."/>
            <person name="Hernandez-Gonzalez A."/>
            <person name="Young N.D."/>
            <person name="Perteguer M.J."/>
        </authorList>
    </citation>
    <scope>NUCLEOTIDE SEQUENCE [LARGE SCALE GENOMIC DNA]</scope>
    <source>
        <strain evidence="12">AL3</strain>
        <tissue evidence="12">Liver</tissue>
    </source>
</reference>
<keyword evidence="3" id="KW-0156">Chromatin regulator</keyword>
<comment type="caution">
    <text evidence="12">The sequence shown here is derived from an EMBL/GenBank/DDBJ whole genome shotgun (WGS) entry which is preliminary data.</text>
</comment>
<dbReference type="InterPro" id="IPR001025">
    <property type="entry name" value="BAH_dom"/>
</dbReference>
<evidence type="ECO:0000256" key="6">
    <source>
        <dbReference type="ARBA" id="ARBA00023163"/>
    </source>
</evidence>
<dbReference type="PROSITE" id="PS51038">
    <property type="entry name" value="BAH"/>
    <property type="match status" value="2"/>
</dbReference>
<dbReference type="Gene3D" id="1.20.920.10">
    <property type="entry name" value="Bromodomain-like"/>
    <property type="match status" value="6"/>
</dbReference>
<evidence type="ECO:0000259" key="11">
    <source>
        <dbReference type="PROSITE" id="PS51038"/>
    </source>
</evidence>
<evidence type="ECO:0000256" key="8">
    <source>
        <dbReference type="PROSITE-ProRule" id="PRU00035"/>
    </source>
</evidence>
<dbReference type="InterPro" id="IPR036427">
    <property type="entry name" value="Bromodomain-like_sf"/>
</dbReference>
<evidence type="ECO:0000259" key="10">
    <source>
        <dbReference type="PROSITE" id="PS50014"/>
    </source>
</evidence>
<feature type="region of interest" description="Disordered" evidence="9">
    <location>
        <begin position="153"/>
        <end position="185"/>
    </location>
</feature>
<comment type="subcellular location">
    <subcellularLocation>
        <location evidence="1">Nucleus</location>
    </subcellularLocation>
</comment>
<dbReference type="InterPro" id="IPR043151">
    <property type="entry name" value="BAH_sf"/>
</dbReference>
<name>A0ABD6E4B9_9BILA</name>
<feature type="region of interest" description="Disordered" evidence="9">
    <location>
        <begin position="1128"/>
        <end position="1157"/>
    </location>
</feature>
<feature type="domain" description="Bromo" evidence="10">
    <location>
        <begin position="360"/>
        <end position="430"/>
    </location>
</feature>
<dbReference type="GO" id="GO:0005634">
    <property type="term" value="C:nucleus"/>
    <property type="evidence" value="ECO:0007669"/>
    <property type="project" value="UniProtKB-SubCell"/>
</dbReference>
<dbReference type="EMBL" id="JBGFUD010000575">
    <property type="protein sequence ID" value="MFH4974813.1"/>
    <property type="molecule type" value="Genomic_DNA"/>
</dbReference>
<feature type="domain" description="BAH" evidence="11">
    <location>
        <begin position="1199"/>
        <end position="1293"/>
    </location>
</feature>
<dbReference type="PROSITE" id="PS50014">
    <property type="entry name" value="BROMODOMAIN_2"/>
    <property type="match status" value="6"/>
</dbReference>
<keyword evidence="5 8" id="KW-0103">Bromodomain</keyword>
<evidence type="ECO:0000256" key="1">
    <source>
        <dbReference type="ARBA" id="ARBA00004123"/>
    </source>
</evidence>
<feature type="region of interest" description="Disordered" evidence="9">
    <location>
        <begin position="1"/>
        <end position="23"/>
    </location>
</feature>
<evidence type="ECO:0000256" key="7">
    <source>
        <dbReference type="ARBA" id="ARBA00023242"/>
    </source>
</evidence>
<keyword evidence="2" id="KW-0677">Repeat</keyword>
<dbReference type="CDD" id="cd05526">
    <property type="entry name" value="Bromo_polybromo_VI"/>
    <property type="match status" value="1"/>
</dbReference>
<dbReference type="GO" id="GO:0006325">
    <property type="term" value="P:chromatin organization"/>
    <property type="evidence" value="ECO:0007669"/>
    <property type="project" value="UniProtKB-KW"/>
</dbReference>
<dbReference type="PRINTS" id="PR00503">
    <property type="entry name" value="BROMODOMAIN"/>
</dbReference>
<dbReference type="FunFam" id="1.20.920.10:FF:000006">
    <property type="entry name" value="protein polybromo-1 isoform X1"/>
    <property type="match status" value="1"/>
</dbReference>
<proteinExistence type="predicted"/>
<dbReference type="Proteomes" id="UP001608902">
    <property type="component" value="Unassembled WGS sequence"/>
</dbReference>
<dbReference type="Gene3D" id="2.30.30.490">
    <property type="match status" value="2"/>
</dbReference>
<dbReference type="GO" id="GO:0005694">
    <property type="term" value="C:chromosome"/>
    <property type="evidence" value="ECO:0007669"/>
    <property type="project" value="UniProtKB-ARBA"/>
</dbReference>
<evidence type="ECO:0000256" key="2">
    <source>
        <dbReference type="ARBA" id="ARBA00022737"/>
    </source>
</evidence>
<keyword evidence="7" id="KW-0539">Nucleus</keyword>
<dbReference type="Pfam" id="PF00439">
    <property type="entry name" value="Bromodomain"/>
    <property type="match status" value="6"/>
</dbReference>
<dbReference type="PANTHER" id="PTHR16062:SF19">
    <property type="entry name" value="PROTEIN POLYBROMO-1"/>
    <property type="match status" value="1"/>
</dbReference>
<evidence type="ECO:0000256" key="4">
    <source>
        <dbReference type="ARBA" id="ARBA00023015"/>
    </source>
</evidence>
<feature type="domain" description="Bromo" evidence="10">
    <location>
        <begin position="708"/>
        <end position="778"/>
    </location>
</feature>
<evidence type="ECO:0000313" key="13">
    <source>
        <dbReference type="Proteomes" id="UP001608902"/>
    </source>
</evidence>
<evidence type="ECO:0000256" key="3">
    <source>
        <dbReference type="ARBA" id="ARBA00022853"/>
    </source>
</evidence>
<feature type="domain" description="BAH" evidence="11">
    <location>
        <begin position="975"/>
        <end position="1093"/>
    </location>
</feature>
<dbReference type="SMART" id="SM00297">
    <property type="entry name" value="BROMO"/>
    <property type="match status" value="6"/>
</dbReference>
<feature type="domain" description="Bromo" evidence="10">
    <location>
        <begin position="204"/>
        <end position="274"/>
    </location>
</feature>
<protein>
    <recommendedName>
        <fullName evidence="14">Protein polybromo-1</fullName>
    </recommendedName>
</protein>
<keyword evidence="13" id="KW-1185">Reference proteome</keyword>
<evidence type="ECO:0000313" key="12">
    <source>
        <dbReference type="EMBL" id="MFH4974813.1"/>
    </source>
</evidence>
<feature type="region of interest" description="Disordered" evidence="9">
    <location>
        <begin position="488"/>
        <end position="523"/>
    </location>
</feature>
<feature type="domain" description="Bromo" evidence="10">
    <location>
        <begin position="55"/>
        <end position="125"/>
    </location>
</feature>
<gene>
    <name evidence="12" type="ORF">AB6A40_001522</name>
</gene>
<organism evidence="12 13">
    <name type="scientific">Gnathostoma spinigerum</name>
    <dbReference type="NCBI Taxonomy" id="75299"/>
    <lineage>
        <taxon>Eukaryota</taxon>
        <taxon>Metazoa</taxon>
        <taxon>Ecdysozoa</taxon>
        <taxon>Nematoda</taxon>
        <taxon>Chromadorea</taxon>
        <taxon>Rhabditida</taxon>
        <taxon>Spirurina</taxon>
        <taxon>Gnathostomatomorpha</taxon>
        <taxon>Gnathostomatoidea</taxon>
        <taxon>Gnathostomatidae</taxon>
        <taxon>Gnathostoma</taxon>
    </lineage>
</organism>
<accession>A0ABD6E4B9</accession>